<dbReference type="Proteomes" id="UP000729402">
    <property type="component" value="Unassembled WGS sequence"/>
</dbReference>
<evidence type="ECO:0000256" key="2">
    <source>
        <dbReference type="ARBA" id="ARBA00022771"/>
    </source>
</evidence>
<keyword evidence="2" id="KW-0863">Zinc-finger</keyword>
<gene>
    <name evidence="5" type="ORF">GUJ93_ZPchr0010g11275</name>
</gene>
<dbReference type="GO" id="GO:0050793">
    <property type="term" value="P:regulation of developmental process"/>
    <property type="evidence" value="ECO:0007669"/>
    <property type="project" value="TreeGrafter"/>
</dbReference>
<keyword evidence="1" id="KW-0479">Metal-binding</keyword>
<feature type="domain" description="ZF-HD dimerization-type" evidence="4">
    <location>
        <begin position="30"/>
        <end position="79"/>
    </location>
</feature>
<proteinExistence type="predicted"/>
<dbReference type="GO" id="GO:0003700">
    <property type="term" value="F:DNA-binding transcription factor activity"/>
    <property type="evidence" value="ECO:0007669"/>
    <property type="project" value="TreeGrafter"/>
</dbReference>
<reference evidence="5" key="1">
    <citation type="journal article" date="2021" name="bioRxiv">
        <title>Whole Genome Assembly and Annotation of Northern Wild Rice, Zizania palustris L., Supports a Whole Genome Duplication in the Zizania Genus.</title>
        <authorList>
            <person name="Haas M."/>
            <person name="Kono T."/>
            <person name="Macchietto M."/>
            <person name="Millas R."/>
            <person name="McGilp L."/>
            <person name="Shao M."/>
            <person name="Duquette J."/>
            <person name="Hirsch C.N."/>
            <person name="Kimball J."/>
        </authorList>
    </citation>
    <scope>NUCLEOTIDE SEQUENCE</scope>
    <source>
        <tissue evidence="5">Fresh leaf tissue</tissue>
    </source>
</reference>
<evidence type="ECO:0000256" key="3">
    <source>
        <dbReference type="ARBA" id="ARBA00022833"/>
    </source>
</evidence>
<comment type="caution">
    <text evidence="5">The sequence shown here is derived from an EMBL/GenBank/DDBJ whole genome shotgun (WGS) entry which is preliminary data.</text>
</comment>
<dbReference type="Pfam" id="PF04770">
    <property type="entry name" value="ZF-HD_dimer"/>
    <property type="match status" value="1"/>
</dbReference>
<name>A0A8J5WCA3_ZIZPA</name>
<organism evidence="5 6">
    <name type="scientific">Zizania palustris</name>
    <name type="common">Northern wild rice</name>
    <dbReference type="NCBI Taxonomy" id="103762"/>
    <lineage>
        <taxon>Eukaryota</taxon>
        <taxon>Viridiplantae</taxon>
        <taxon>Streptophyta</taxon>
        <taxon>Embryophyta</taxon>
        <taxon>Tracheophyta</taxon>
        <taxon>Spermatophyta</taxon>
        <taxon>Magnoliopsida</taxon>
        <taxon>Liliopsida</taxon>
        <taxon>Poales</taxon>
        <taxon>Poaceae</taxon>
        <taxon>BOP clade</taxon>
        <taxon>Oryzoideae</taxon>
        <taxon>Oryzeae</taxon>
        <taxon>Zizaniinae</taxon>
        <taxon>Zizania</taxon>
    </lineage>
</organism>
<dbReference type="InterPro" id="IPR006456">
    <property type="entry name" value="ZF_HD_homeobox_Cys/His_dimer"/>
</dbReference>
<evidence type="ECO:0000256" key="1">
    <source>
        <dbReference type="ARBA" id="ARBA00022723"/>
    </source>
</evidence>
<reference evidence="5" key="2">
    <citation type="submission" date="2021-02" db="EMBL/GenBank/DDBJ databases">
        <authorList>
            <person name="Kimball J.A."/>
            <person name="Haas M.W."/>
            <person name="Macchietto M."/>
            <person name="Kono T."/>
            <person name="Duquette J."/>
            <person name="Shao M."/>
        </authorList>
    </citation>
    <scope>NUCLEOTIDE SEQUENCE</scope>
    <source>
        <tissue evidence="5">Fresh leaf tissue</tissue>
    </source>
</reference>
<dbReference type="GO" id="GO:0000976">
    <property type="term" value="F:transcription cis-regulatory region binding"/>
    <property type="evidence" value="ECO:0007669"/>
    <property type="project" value="TreeGrafter"/>
</dbReference>
<dbReference type="PANTHER" id="PTHR31948:SF170">
    <property type="entry name" value="MINI ZINC FINGER PROTEIN 4"/>
    <property type="match status" value="1"/>
</dbReference>
<evidence type="ECO:0000259" key="4">
    <source>
        <dbReference type="PROSITE" id="PS51523"/>
    </source>
</evidence>
<dbReference type="GO" id="GO:0008270">
    <property type="term" value="F:zinc ion binding"/>
    <property type="evidence" value="ECO:0007669"/>
    <property type="project" value="UniProtKB-KW"/>
</dbReference>
<accession>A0A8J5WCA3</accession>
<dbReference type="GO" id="GO:0005634">
    <property type="term" value="C:nucleus"/>
    <property type="evidence" value="ECO:0007669"/>
    <property type="project" value="TreeGrafter"/>
</dbReference>
<dbReference type="EMBL" id="JAAALK010000082">
    <property type="protein sequence ID" value="KAG8087571.1"/>
    <property type="molecule type" value="Genomic_DNA"/>
</dbReference>
<protein>
    <recommendedName>
        <fullName evidence="4">ZF-HD dimerization-type domain-containing protein</fullName>
    </recommendedName>
</protein>
<sequence length="114" mass="11965">MKRSVILRRRCQLPPPPPAAAAAEFGGVRYGECRRNHAASMGGHAVDGCREFLAEGEDGTSAALLCAACGCHRSFHRRVVVAQHCCCCAGGGRWPAEWDCSPESSSSASSTTAS</sequence>
<evidence type="ECO:0000313" key="5">
    <source>
        <dbReference type="EMBL" id="KAG8087571.1"/>
    </source>
</evidence>
<evidence type="ECO:0000313" key="6">
    <source>
        <dbReference type="Proteomes" id="UP000729402"/>
    </source>
</evidence>
<dbReference type="PANTHER" id="PTHR31948">
    <property type="entry name" value="ZINC-FINGER HOMEODOMAIN PROTEIN 2"/>
    <property type="match status" value="1"/>
</dbReference>
<keyword evidence="6" id="KW-1185">Reference proteome</keyword>
<keyword evidence="3" id="KW-0862">Zinc</keyword>
<dbReference type="AlphaFoldDB" id="A0A8J5WCA3"/>
<dbReference type="PROSITE" id="PS51523">
    <property type="entry name" value="ZF_HD_DIMER"/>
    <property type="match status" value="1"/>
</dbReference>
<dbReference type="OrthoDB" id="682018at2759"/>
<dbReference type="NCBIfam" id="TIGR01566">
    <property type="entry name" value="ZF_HD_prot_N"/>
    <property type="match status" value="1"/>
</dbReference>